<dbReference type="PANTHER" id="PTHR11808">
    <property type="entry name" value="TRANS-SULFURATION ENZYME FAMILY MEMBER"/>
    <property type="match status" value="1"/>
</dbReference>
<comment type="similarity">
    <text evidence="4">Belongs to the trans-sulfuration enzymes family.</text>
</comment>
<dbReference type="InterPro" id="IPR054542">
    <property type="entry name" value="Cys_met_metab_PP"/>
</dbReference>
<dbReference type="PIRSF" id="PIRSF001434">
    <property type="entry name" value="CGS"/>
    <property type="match status" value="1"/>
</dbReference>
<evidence type="ECO:0000256" key="2">
    <source>
        <dbReference type="ARBA" id="ARBA00022898"/>
    </source>
</evidence>
<dbReference type="SUPFAM" id="SSF53383">
    <property type="entry name" value="PLP-dependent transferases"/>
    <property type="match status" value="1"/>
</dbReference>
<dbReference type="GO" id="GO:0019346">
    <property type="term" value="P:transsulfuration"/>
    <property type="evidence" value="ECO:0007669"/>
    <property type="project" value="InterPro"/>
</dbReference>
<dbReference type="GO" id="GO:0005737">
    <property type="term" value="C:cytoplasm"/>
    <property type="evidence" value="ECO:0007669"/>
    <property type="project" value="TreeGrafter"/>
</dbReference>
<dbReference type="GO" id="GO:0016846">
    <property type="term" value="F:carbon-sulfur lyase activity"/>
    <property type="evidence" value="ECO:0007669"/>
    <property type="project" value="TreeGrafter"/>
</dbReference>
<dbReference type="GO" id="GO:0030170">
    <property type="term" value="F:pyridoxal phosphate binding"/>
    <property type="evidence" value="ECO:0007669"/>
    <property type="project" value="InterPro"/>
</dbReference>
<dbReference type="EMBL" id="FPAG01000005">
    <property type="protein sequence ID" value="SFS87969.1"/>
    <property type="molecule type" value="Genomic_DNA"/>
</dbReference>
<name>A0A1I6TFI1_9FLAO</name>
<keyword evidence="2 3" id="KW-0663">Pyridoxal phosphate</keyword>
<dbReference type="FunFam" id="3.90.1150.10:FF:000033">
    <property type="entry name" value="Cystathionine gamma-synthase"/>
    <property type="match status" value="1"/>
</dbReference>
<evidence type="ECO:0000256" key="3">
    <source>
        <dbReference type="PIRSR" id="PIRSR001434-2"/>
    </source>
</evidence>
<evidence type="ECO:0000313" key="6">
    <source>
        <dbReference type="Proteomes" id="UP000183209"/>
    </source>
</evidence>
<proteinExistence type="inferred from homology"/>
<dbReference type="Gene3D" id="3.40.640.10">
    <property type="entry name" value="Type I PLP-dependent aspartate aminotransferase-like (Major domain)"/>
    <property type="match status" value="1"/>
</dbReference>
<feature type="modified residue" description="N6-(pyridoxal phosphate)lysine" evidence="3">
    <location>
        <position position="199"/>
    </location>
</feature>
<gene>
    <name evidence="5" type="ORF">SAMN04487906_2024</name>
</gene>
<dbReference type="RefSeq" id="WP_074978596.1">
    <property type="nucleotide sequence ID" value="NZ_FPAG01000005.1"/>
</dbReference>
<dbReference type="InterPro" id="IPR015424">
    <property type="entry name" value="PyrdxlP-dep_Trfase"/>
</dbReference>
<dbReference type="Pfam" id="PF01053">
    <property type="entry name" value="Cys_Met_Meta_PP"/>
    <property type="match status" value="1"/>
</dbReference>
<dbReference type="InterPro" id="IPR015421">
    <property type="entry name" value="PyrdxlP-dep_Trfase_major"/>
</dbReference>
<dbReference type="InterPro" id="IPR000277">
    <property type="entry name" value="Cys/Met-Metab_PyrdxlP-dep_enz"/>
</dbReference>
<dbReference type="Proteomes" id="UP000183209">
    <property type="component" value="Unassembled WGS sequence"/>
</dbReference>
<reference evidence="5 6" key="1">
    <citation type="submission" date="2016-10" db="EMBL/GenBank/DDBJ databases">
        <authorList>
            <person name="de Groot N.N."/>
        </authorList>
    </citation>
    <scope>NUCLEOTIDE SEQUENCE [LARGE SCALE GENOMIC DNA]</scope>
    <source>
        <strain evidence="5 6">CGMCC 1.6114</strain>
    </source>
</reference>
<dbReference type="OrthoDB" id="9803729at2"/>
<dbReference type="FunFam" id="3.40.640.10:FF:000046">
    <property type="entry name" value="Cystathionine gamma-lyase"/>
    <property type="match status" value="1"/>
</dbReference>
<dbReference type="PROSITE" id="PS00868">
    <property type="entry name" value="CYS_MET_METAB_PP"/>
    <property type="match status" value="1"/>
</dbReference>
<evidence type="ECO:0000256" key="1">
    <source>
        <dbReference type="ARBA" id="ARBA00001933"/>
    </source>
</evidence>
<organism evidence="5 6">
    <name type="scientific">Zhouia amylolytica</name>
    <dbReference type="NCBI Taxonomy" id="376730"/>
    <lineage>
        <taxon>Bacteria</taxon>
        <taxon>Pseudomonadati</taxon>
        <taxon>Bacteroidota</taxon>
        <taxon>Flavobacteriia</taxon>
        <taxon>Flavobacteriales</taxon>
        <taxon>Flavobacteriaceae</taxon>
        <taxon>Zhouia</taxon>
    </lineage>
</organism>
<dbReference type="CDD" id="cd00614">
    <property type="entry name" value="CGS_like"/>
    <property type="match status" value="1"/>
</dbReference>
<accession>A0A1I6TFI1</accession>
<dbReference type="GO" id="GO:0009086">
    <property type="term" value="P:methionine biosynthetic process"/>
    <property type="evidence" value="ECO:0007669"/>
    <property type="project" value="UniProtKB-ARBA"/>
</dbReference>
<evidence type="ECO:0000256" key="4">
    <source>
        <dbReference type="RuleBase" id="RU362118"/>
    </source>
</evidence>
<sequence length="389" mass="42947">MKSKNLKLNTICVHTGEIKDEQFKGAISPLYMSTSYAYENMDIKQYPRNFNTPNQRALSKKIAALEHAEDAIIFSSGMAAISTSLFAFLKKGDHIVMQKQLYGGTHNLIVKEFDKFGIEYSFTSGSEEQDFKNAIQPNTKVIYIETPSNPLLSVVDIKMVASLAKKYNLISMIDNTFASPVNQNPIDFGIDIVIHSATKYLGGHSDILAGAVCASSEHIAQIHGVAINFGGTLSDFTVWLLERSIKTLGIRVKAQNRNAKQIAKHLKKLPDITKVYYPGLKSHPGYELAKEQMKGFGGMMSFELSQDIDPVAFVKKLKLIKPSMSLAGVESTIVSPTKTSHALLSAEERMAQGVSDRLLRFSVGIEHRDDIIADIENAIAKVKKQTVTT</sequence>
<dbReference type="AlphaFoldDB" id="A0A1I6TFI1"/>
<protein>
    <submittedName>
        <fullName evidence="5">Cystathionine beta-lyase</fullName>
    </submittedName>
</protein>
<keyword evidence="5" id="KW-0456">Lyase</keyword>
<evidence type="ECO:0000313" key="5">
    <source>
        <dbReference type="EMBL" id="SFS87969.1"/>
    </source>
</evidence>
<dbReference type="InterPro" id="IPR015422">
    <property type="entry name" value="PyrdxlP-dep_Trfase_small"/>
</dbReference>
<dbReference type="Gene3D" id="3.90.1150.10">
    <property type="entry name" value="Aspartate Aminotransferase, domain 1"/>
    <property type="match status" value="1"/>
</dbReference>
<comment type="cofactor">
    <cofactor evidence="1 4">
        <name>pyridoxal 5'-phosphate</name>
        <dbReference type="ChEBI" id="CHEBI:597326"/>
    </cofactor>
</comment>